<dbReference type="OrthoDB" id="10467373at2759"/>
<feature type="region of interest" description="Disordered" evidence="1">
    <location>
        <begin position="1"/>
        <end position="44"/>
    </location>
</feature>
<keyword evidence="3" id="KW-1185">Reference proteome</keyword>
<protein>
    <submittedName>
        <fullName evidence="2">Uncharacterized protein</fullName>
    </submittedName>
</protein>
<name>A0A0V1GWV5_9BILA</name>
<sequence length="68" mass="7556">MTQSCQMSSSKRADSRKVNSDGDGPDENSKAEADPPTVTANPKYKEEATFIVNQFYVSLNQLIEDNEQ</sequence>
<dbReference type="AlphaFoldDB" id="A0A0V1GWV5"/>
<feature type="compositionally biased region" description="Polar residues" evidence="1">
    <location>
        <begin position="1"/>
        <end position="10"/>
    </location>
</feature>
<evidence type="ECO:0000313" key="3">
    <source>
        <dbReference type="Proteomes" id="UP000055024"/>
    </source>
</evidence>
<proteinExistence type="predicted"/>
<feature type="compositionally biased region" description="Basic and acidic residues" evidence="1">
    <location>
        <begin position="11"/>
        <end position="20"/>
    </location>
</feature>
<comment type="caution">
    <text evidence="2">The sequence shown here is derived from an EMBL/GenBank/DDBJ whole genome shotgun (WGS) entry which is preliminary data.</text>
</comment>
<reference evidence="2 3" key="1">
    <citation type="submission" date="2015-01" db="EMBL/GenBank/DDBJ databases">
        <title>Evolution of Trichinella species and genotypes.</title>
        <authorList>
            <person name="Korhonen P.K."/>
            <person name="Edoardo P."/>
            <person name="Giuseppe L.R."/>
            <person name="Gasser R.B."/>
        </authorList>
    </citation>
    <scope>NUCLEOTIDE SEQUENCE [LARGE SCALE GENOMIC DNA]</scope>
    <source>
        <strain evidence="2">ISS1029</strain>
    </source>
</reference>
<organism evidence="2 3">
    <name type="scientific">Trichinella zimbabwensis</name>
    <dbReference type="NCBI Taxonomy" id="268475"/>
    <lineage>
        <taxon>Eukaryota</taxon>
        <taxon>Metazoa</taxon>
        <taxon>Ecdysozoa</taxon>
        <taxon>Nematoda</taxon>
        <taxon>Enoplea</taxon>
        <taxon>Dorylaimia</taxon>
        <taxon>Trichinellida</taxon>
        <taxon>Trichinellidae</taxon>
        <taxon>Trichinella</taxon>
    </lineage>
</organism>
<dbReference type="Proteomes" id="UP000055024">
    <property type="component" value="Unassembled WGS sequence"/>
</dbReference>
<gene>
    <name evidence="2" type="ORF">T11_18217</name>
</gene>
<dbReference type="EMBL" id="JYDP01000215">
    <property type="protein sequence ID" value="KRZ02833.1"/>
    <property type="molecule type" value="Genomic_DNA"/>
</dbReference>
<evidence type="ECO:0000256" key="1">
    <source>
        <dbReference type="SAM" id="MobiDB-lite"/>
    </source>
</evidence>
<accession>A0A0V1GWV5</accession>
<evidence type="ECO:0000313" key="2">
    <source>
        <dbReference type="EMBL" id="KRZ02833.1"/>
    </source>
</evidence>